<keyword evidence="4" id="KW-1185">Reference proteome</keyword>
<organism evidence="3 4">
    <name type="scientific">Streptomyces aureus</name>
    <dbReference type="NCBI Taxonomy" id="193461"/>
    <lineage>
        <taxon>Bacteria</taxon>
        <taxon>Bacillati</taxon>
        <taxon>Actinomycetota</taxon>
        <taxon>Actinomycetes</taxon>
        <taxon>Kitasatosporales</taxon>
        <taxon>Streptomycetaceae</taxon>
        <taxon>Streptomyces</taxon>
    </lineage>
</organism>
<gene>
    <name evidence="3" type="ORF">ACEG43_19715</name>
</gene>
<keyword evidence="2" id="KW-0812">Transmembrane</keyword>
<accession>A0ABV4SIT8</accession>
<comment type="caution">
    <text evidence="3">The sequence shown here is derived from an EMBL/GenBank/DDBJ whole genome shotgun (WGS) entry which is preliminary data.</text>
</comment>
<evidence type="ECO:0000313" key="4">
    <source>
        <dbReference type="Proteomes" id="UP001571476"/>
    </source>
</evidence>
<feature type="transmembrane region" description="Helical" evidence="2">
    <location>
        <begin position="97"/>
        <end position="122"/>
    </location>
</feature>
<dbReference type="RefSeq" id="WP_372563566.1">
    <property type="nucleotide sequence ID" value="NZ_JBGOSP010000009.1"/>
</dbReference>
<dbReference type="Proteomes" id="UP001571476">
    <property type="component" value="Unassembled WGS sequence"/>
</dbReference>
<name>A0ABV4SIT8_9ACTN</name>
<protein>
    <submittedName>
        <fullName evidence="3">CDP-alcohol phosphatidyltransferase family protein</fullName>
    </submittedName>
</protein>
<evidence type="ECO:0000256" key="1">
    <source>
        <dbReference type="SAM" id="MobiDB-lite"/>
    </source>
</evidence>
<sequence>MNGLYALKPWYADRLSGLRRALAARQVSPDTLTAAGVVCAAGAAAALAWLPTPSAALPVAVLLAGRLAFANLDGALARDTGRTTRRGALLNELGDRAADLLVIAGFLTLAPLWLVAAAAFAATLPSWVSLAGAAAGAPRRNGGPVGKTERCLLAVVAAASGWAVPVLAVVAAGSAVTAVVRAVWVWRALGKPVAAVAAVTIEWAVTTERGMATEKAVASEKPVVRVAEPTSPATRRRPPPSSSPSPSRSSSPRFSSLPSEPDRSLPLDPGEVSGGITHTRPQSPVDRGTHLRGTR</sequence>
<evidence type="ECO:0000256" key="2">
    <source>
        <dbReference type="SAM" id="Phobius"/>
    </source>
</evidence>
<dbReference type="Gene3D" id="1.20.120.1760">
    <property type="match status" value="1"/>
</dbReference>
<dbReference type="EMBL" id="JBGOSP010000009">
    <property type="protein sequence ID" value="MFA3838372.1"/>
    <property type="molecule type" value="Genomic_DNA"/>
</dbReference>
<feature type="transmembrane region" description="Helical" evidence="2">
    <location>
        <begin position="162"/>
        <end position="184"/>
    </location>
</feature>
<reference evidence="3 4" key="1">
    <citation type="submission" date="2024-08" db="EMBL/GenBank/DDBJ databases">
        <title>Genome sequence of Streptomyces aureus CACIA-1.46HGO.</title>
        <authorList>
            <person name="Evangelista-Martinez Z."/>
        </authorList>
    </citation>
    <scope>NUCLEOTIDE SEQUENCE [LARGE SCALE GENOMIC DNA]</scope>
    <source>
        <strain evidence="3 4">CACIA-1.46HGO</strain>
    </source>
</reference>
<keyword evidence="2" id="KW-1133">Transmembrane helix</keyword>
<feature type="region of interest" description="Disordered" evidence="1">
    <location>
        <begin position="213"/>
        <end position="295"/>
    </location>
</feature>
<evidence type="ECO:0000313" key="3">
    <source>
        <dbReference type="EMBL" id="MFA3838372.1"/>
    </source>
</evidence>
<dbReference type="InterPro" id="IPR043130">
    <property type="entry name" value="CDP-OH_PTrfase_TM_dom"/>
</dbReference>
<proteinExistence type="predicted"/>
<keyword evidence="2" id="KW-0472">Membrane</keyword>
<feature type="compositionally biased region" description="Low complexity" evidence="1">
    <location>
        <begin position="244"/>
        <end position="259"/>
    </location>
</feature>